<proteinExistence type="predicted"/>
<keyword evidence="2" id="KW-1133">Transmembrane helix</keyword>
<dbReference type="Proteomes" id="UP000000305">
    <property type="component" value="Unassembled WGS sequence"/>
</dbReference>
<dbReference type="InParanoid" id="E9FVG2"/>
<feature type="region of interest" description="Disordered" evidence="1">
    <location>
        <begin position="97"/>
        <end position="116"/>
    </location>
</feature>
<dbReference type="EMBL" id="GL732525">
    <property type="protein sequence ID" value="EFX88550.1"/>
    <property type="molecule type" value="Genomic_DNA"/>
</dbReference>
<feature type="transmembrane region" description="Helical" evidence="2">
    <location>
        <begin position="12"/>
        <end position="34"/>
    </location>
</feature>
<sequence length="263" mass="28541">MVVKNKNEPDPVIITTISTSLFACAGVALSSATISSSSLGVAQQHHGCNTGFDTAGLLTFRQFALASVAQHRAAYRHQAPLMVSTLTYKTGGSRQALIGPTKSPNVSTPNSSRRAPFDRPQRFVSIVTRSALRLLEIIKGTPKGLRRHSSTGVWGLYASRRLWEEDEEIIANRADSASSAAPAAWEGGERFTQATTMKRSHTIVCYTIAYYYYCYTTPGGGGGGDFTRGLYPNAISNSFGYRFVYSHNKNPVTSRRGCCSIPI</sequence>
<evidence type="ECO:0000256" key="2">
    <source>
        <dbReference type="SAM" id="Phobius"/>
    </source>
</evidence>
<evidence type="ECO:0000313" key="4">
    <source>
        <dbReference type="Proteomes" id="UP000000305"/>
    </source>
</evidence>
<evidence type="ECO:0000256" key="1">
    <source>
        <dbReference type="SAM" id="MobiDB-lite"/>
    </source>
</evidence>
<keyword evidence="4" id="KW-1185">Reference proteome</keyword>
<dbReference type="HOGENOM" id="CLU_1058686_0_0_1"/>
<feature type="compositionally biased region" description="Polar residues" evidence="1">
    <location>
        <begin position="102"/>
        <end position="113"/>
    </location>
</feature>
<keyword evidence="2" id="KW-0472">Membrane</keyword>
<gene>
    <name evidence="3" type="ORF">DAPPUDRAFT_233686</name>
</gene>
<dbReference type="PROSITE" id="PS51257">
    <property type="entry name" value="PROKAR_LIPOPROTEIN"/>
    <property type="match status" value="1"/>
</dbReference>
<keyword evidence="2" id="KW-0812">Transmembrane</keyword>
<organism evidence="3 4">
    <name type="scientific">Daphnia pulex</name>
    <name type="common">Water flea</name>
    <dbReference type="NCBI Taxonomy" id="6669"/>
    <lineage>
        <taxon>Eukaryota</taxon>
        <taxon>Metazoa</taxon>
        <taxon>Ecdysozoa</taxon>
        <taxon>Arthropoda</taxon>
        <taxon>Crustacea</taxon>
        <taxon>Branchiopoda</taxon>
        <taxon>Diplostraca</taxon>
        <taxon>Cladocera</taxon>
        <taxon>Anomopoda</taxon>
        <taxon>Daphniidae</taxon>
        <taxon>Daphnia</taxon>
    </lineage>
</organism>
<name>E9FVG2_DAPPU</name>
<dbReference type="AlphaFoldDB" id="E9FVG2"/>
<evidence type="ECO:0000313" key="3">
    <source>
        <dbReference type="EMBL" id="EFX88550.1"/>
    </source>
</evidence>
<protein>
    <submittedName>
        <fullName evidence="3">Uncharacterized protein</fullName>
    </submittedName>
</protein>
<accession>E9FVG2</accession>
<reference evidence="3 4" key="1">
    <citation type="journal article" date="2011" name="Science">
        <title>The ecoresponsive genome of Daphnia pulex.</title>
        <authorList>
            <person name="Colbourne J.K."/>
            <person name="Pfrender M.E."/>
            <person name="Gilbert D."/>
            <person name="Thomas W.K."/>
            <person name="Tucker A."/>
            <person name="Oakley T.H."/>
            <person name="Tokishita S."/>
            <person name="Aerts A."/>
            <person name="Arnold G.J."/>
            <person name="Basu M.K."/>
            <person name="Bauer D.J."/>
            <person name="Caceres C.E."/>
            <person name="Carmel L."/>
            <person name="Casola C."/>
            <person name="Choi J.H."/>
            <person name="Detter J.C."/>
            <person name="Dong Q."/>
            <person name="Dusheyko S."/>
            <person name="Eads B.D."/>
            <person name="Frohlich T."/>
            <person name="Geiler-Samerotte K.A."/>
            <person name="Gerlach D."/>
            <person name="Hatcher P."/>
            <person name="Jogdeo S."/>
            <person name="Krijgsveld J."/>
            <person name="Kriventseva E.V."/>
            <person name="Kultz D."/>
            <person name="Laforsch C."/>
            <person name="Lindquist E."/>
            <person name="Lopez J."/>
            <person name="Manak J.R."/>
            <person name="Muller J."/>
            <person name="Pangilinan J."/>
            <person name="Patwardhan R.P."/>
            <person name="Pitluck S."/>
            <person name="Pritham E.J."/>
            <person name="Rechtsteiner A."/>
            <person name="Rho M."/>
            <person name="Rogozin I.B."/>
            <person name="Sakarya O."/>
            <person name="Salamov A."/>
            <person name="Schaack S."/>
            <person name="Shapiro H."/>
            <person name="Shiga Y."/>
            <person name="Skalitzky C."/>
            <person name="Smith Z."/>
            <person name="Souvorov A."/>
            <person name="Sung W."/>
            <person name="Tang Z."/>
            <person name="Tsuchiya D."/>
            <person name="Tu H."/>
            <person name="Vos H."/>
            <person name="Wang M."/>
            <person name="Wolf Y.I."/>
            <person name="Yamagata H."/>
            <person name="Yamada T."/>
            <person name="Ye Y."/>
            <person name="Shaw J.R."/>
            <person name="Andrews J."/>
            <person name="Crease T.J."/>
            <person name="Tang H."/>
            <person name="Lucas S.M."/>
            <person name="Robertson H.M."/>
            <person name="Bork P."/>
            <person name="Koonin E.V."/>
            <person name="Zdobnov E.M."/>
            <person name="Grigoriev I.V."/>
            <person name="Lynch M."/>
            <person name="Boore J.L."/>
        </authorList>
    </citation>
    <scope>NUCLEOTIDE SEQUENCE [LARGE SCALE GENOMIC DNA]</scope>
</reference>
<dbReference type="KEGG" id="dpx:DAPPUDRAFT_233686"/>